<comment type="caution">
    <text evidence="12">The sequence shown here is derived from an EMBL/GenBank/DDBJ whole genome shotgun (WGS) entry which is preliminary data.</text>
</comment>
<accession>A0A836C4K6</accession>
<keyword evidence="13" id="KW-1185">Reference proteome</keyword>
<dbReference type="PANTHER" id="PTHR15822">
    <property type="entry name" value="TRAF AND TNF RECEPTOR-ASSOCIATED PROTEIN"/>
    <property type="match status" value="1"/>
</dbReference>
<evidence type="ECO:0000256" key="3">
    <source>
        <dbReference type="ARBA" id="ARBA00004322"/>
    </source>
</evidence>
<keyword evidence="9" id="KW-0234">DNA repair</keyword>
<dbReference type="InterPro" id="IPR005135">
    <property type="entry name" value="Endo/exonuclease/phosphatase"/>
</dbReference>
<feature type="domain" description="Endonuclease/exonuclease/phosphatase" evidence="11">
    <location>
        <begin position="23"/>
        <end position="275"/>
    </location>
</feature>
<dbReference type="Gene3D" id="3.60.10.10">
    <property type="entry name" value="Endonuclease/exonuclease/phosphatase"/>
    <property type="match status" value="1"/>
</dbReference>
<evidence type="ECO:0000256" key="9">
    <source>
        <dbReference type="ARBA" id="ARBA00023204"/>
    </source>
</evidence>
<dbReference type="GO" id="GO:0046872">
    <property type="term" value="F:metal ion binding"/>
    <property type="evidence" value="ECO:0007669"/>
    <property type="project" value="UniProtKB-KW"/>
</dbReference>
<evidence type="ECO:0000313" key="12">
    <source>
        <dbReference type="EMBL" id="KAG2499003.1"/>
    </source>
</evidence>
<dbReference type="GO" id="GO:0005737">
    <property type="term" value="C:cytoplasm"/>
    <property type="evidence" value="ECO:0007669"/>
    <property type="project" value="TreeGrafter"/>
</dbReference>
<proteinExistence type="predicted"/>
<evidence type="ECO:0000256" key="6">
    <source>
        <dbReference type="ARBA" id="ARBA00022763"/>
    </source>
</evidence>
<comment type="subcellular location">
    <subcellularLocation>
        <location evidence="3">Nucleus</location>
        <location evidence="3">PML body</location>
    </subcellularLocation>
</comment>
<protein>
    <recommendedName>
        <fullName evidence="11">Endonuclease/exonuclease/phosphatase domain-containing protein</fullName>
    </recommendedName>
</protein>
<dbReference type="GO" id="GO:0004518">
    <property type="term" value="F:nuclease activity"/>
    <property type="evidence" value="ECO:0007669"/>
    <property type="project" value="UniProtKB-KW"/>
</dbReference>
<keyword evidence="6" id="KW-0227">DNA damage</keyword>
<evidence type="ECO:0000256" key="4">
    <source>
        <dbReference type="ARBA" id="ARBA00022722"/>
    </source>
</evidence>
<name>A0A836C4K6_9CHLO</name>
<dbReference type="Pfam" id="PF03372">
    <property type="entry name" value="Exo_endo_phos"/>
    <property type="match status" value="1"/>
</dbReference>
<reference evidence="12" key="1">
    <citation type="journal article" date="2020" name="bioRxiv">
        <title>Comparative genomics of Chlamydomonas.</title>
        <authorList>
            <person name="Craig R.J."/>
            <person name="Hasan A.R."/>
            <person name="Ness R.W."/>
            <person name="Keightley P.D."/>
        </authorList>
    </citation>
    <scope>NUCLEOTIDE SEQUENCE</scope>
    <source>
        <strain evidence="12">CCAP 11/70</strain>
    </source>
</reference>
<dbReference type="InterPro" id="IPR051547">
    <property type="entry name" value="TDP2-like"/>
</dbReference>
<comment type="cofactor">
    <cofactor evidence="2">
        <name>Mg(2+)</name>
        <dbReference type="ChEBI" id="CHEBI:18420"/>
    </cofactor>
</comment>
<evidence type="ECO:0000256" key="5">
    <source>
        <dbReference type="ARBA" id="ARBA00022723"/>
    </source>
</evidence>
<keyword evidence="4" id="KW-0540">Nuclease</keyword>
<evidence type="ECO:0000256" key="2">
    <source>
        <dbReference type="ARBA" id="ARBA00001946"/>
    </source>
</evidence>
<sequence>MAGTSTTMATPSTAGTGTTLTLLTYNLNDHAVSDNSPADWSMGKQHAALRALILAEQPDLLCLQECFTFPNSLTEHYDFYGPTPSHRGDCWVATRKGGPVQADGPPTSAGPCVLLPVRLGSRRLVAACAHLAPFAGNGLKRARQVEAIVAAASRLAASPSLEEAQPGPEAGPGVGPEAVGALQAPLVLAGDMNMREDETSVAAENGLTDAWVELGCPKEHRFTWNTMINHYYYDGKQYTARYDRVLLGPGLAPVQMRLVGHTPCSEVTRHFLSDHFGLAVQLRLD</sequence>
<dbReference type="InterPro" id="IPR036691">
    <property type="entry name" value="Endo/exonu/phosph_ase_sf"/>
</dbReference>
<dbReference type="Proteomes" id="UP000612055">
    <property type="component" value="Unassembled WGS sequence"/>
</dbReference>
<organism evidence="12 13">
    <name type="scientific">Edaphochlamys debaryana</name>
    <dbReference type="NCBI Taxonomy" id="47281"/>
    <lineage>
        <taxon>Eukaryota</taxon>
        <taxon>Viridiplantae</taxon>
        <taxon>Chlorophyta</taxon>
        <taxon>core chlorophytes</taxon>
        <taxon>Chlorophyceae</taxon>
        <taxon>CS clade</taxon>
        <taxon>Chlamydomonadales</taxon>
        <taxon>Chlamydomonadales incertae sedis</taxon>
        <taxon>Edaphochlamys</taxon>
    </lineage>
</organism>
<dbReference type="PANTHER" id="PTHR15822:SF4">
    <property type="entry name" value="TYROSYL-DNA PHOSPHODIESTERASE 2"/>
    <property type="match status" value="1"/>
</dbReference>
<keyword evidence="8" id="KW-0460">Magnesium</keyword>
<gene>
    <name evidence="12" type="ORF">HYH03_003189</name>
</gene>
<dbReference type="GO" id="GO:0070260">
    <property type="term" value="F:5'-tyrosyl-DNA phosphodiesterase activity"/>
    <property type="evidence" value="ECO:0007669"/>
    <property type="project" value="TreeGrafter"/>
</dbReference>
<evidence type="ECO:0000313" key="13">
    <source>
        <dbReference type="Proteomes" id="UP000612055"/>
    </source>
</evidence>
<evidence type="ECO:0000256" key="7">
    <source>
        <dbReference type="ARBA" id="ARBA00022801"/>
    </source>
</evidence>
<dbReference type="OrthoDB" id="9975959at2759"/>
<comment type="cofactor">
    <cofactor evidence="1">
        <name>Mn(2+)</name>
        <dbReference type="ChEBI" id="CHEBI:29035"/>
    </cofactor>
</comment>
<evidence type="ECO:0000259" key="11">
    <source>
        <dbReference type="Pfam" id="PF03372"/>
    </source>
</evidence>
<dbReference type="GO" id="GO:0003697">
    <property type="term" value="F:single-stranded DNA binding"/>
    <property type="evidence" value="ECO:0007669"/>
    <property type="project" value="TreeGrafter"/>
</dbReference>
<dbReference type="EMBL" id="JAEHOE010000008">
    <property type="protein sequence ID" value="KAG2499003.1"/>
    <property type="molecule type" value="Genomic_DNA"/>
</dbReference>
<dbReference type="SUPFAM" id="SSF56219">
    <property type="entry name" value="DNase I-like"/>
    <property type="match status" value="1"/>
</dbReference>
<dbReference type="GO" id="GO:0006302">
    <property type="term" value="P:double-strand break repair"/>
    <property type="evidence" value="ECO:0007669"/>
    <property type="project" value="TreeGrafter"/>
</dbReference>
<keyword evidence="5" id="KW-0479">Metal-binding</keyword>
<evidence type="ECO:0000256" key="8">
    <source>
        <dbReference type="ARBA" id="ARBA00022842"/>
    </source>
</evidence>
<keyword evidence="7" id="KW-0378">Hydrolase</keyword>
<keyword evidence="10" id="KW-0539">Nucleus</keyword>
<evidence type="ECO:0000256" key="1">
    <source>
        <dbReference type="ARBA" id="ARBA00001936"/>
    </source>
</evidence>
<dbReference type="AlphaFoldDB" id="A0A836C4K6"/>
<evidence type="ECO:0000256" key="10">
    <source>
        <dbReference type="ARBA" id="ARBA00023242"/>
    </source>
</evidence>